<comment type="caution">
    <text evidence="6">The sequence shown here is derived from an EMBL/GenBank/DDBJ whole genome shotgun (WGS) entry which is preliminary data.</text>
</comment>
<name>A0AAV2VQN7_9VIBR</name>
<keyword evidence="5" id="KW-0812">Transmembrane</keyword>
<dbReference type="InterPro" id="IPR045584">
    <property type="entry name" value="Pilin-like"/>
</dbReference>
<dbReference type="NCBIfam" id="TIGR02532">
    <property type="entry name" value="IV_pilin_GFxxxE"/>
    <property type="match status" value="1"/>
</dbReference>
<protein>
    <submittedName>
        <fullName evidence="6">Fimbrial protein</fullName>
    </submittedName>
</protein>
<dbReference type="Pfam" id="PF07963">
    <property type="entry name" value="N_methyl"/>
    <property type="match status" value="1"/>
</dbReference>
<dbReference type="PANTHER" id="PTHR30093">
    <property type="entry name" value="GENERAL SECRETION PATHWAY PROTEIN G"/>
    <property type="match status" value="1"/>
</dbReference>
<evidence type="ECO:0000256" key="4">
    <source>
        <dbReference type="RuleBase" id="RU000389"/>
    </source>
</evidence>
<dbReference type="EMBL" id="CAOF01000106">
    <property type="protein sequence ID" value="CCO46967.1"/>
    <property type="molecule type" value="Genomic_DNA"/>
</dbReference>
<accession>A0AAV2VQN7</accession>
<keyword evidence="5" id="KW-0472">Membrane</keyword>
<keyword evidence="5" id="KW-1133">Transmembrane helix</keyword>
<dbReference type="PROSITE" id="PS00409">
    <property type="entry name" value="PROKAR_NTER_METHYL"/>
    <property type="match status" value="1"/>
</dbReference>
<evidence type="ECO:0000313" key="6">
    <source>
        <dbReference type="EMBL" id="CCO46967.1"/>
    </source>
</evidence>
<feature type="transmembrane region" description="Helical" evidence="5">
    <location>
        <begin position="12"/>
        <end position="32"/>
    </location>
</feature>
<reference evidence="6 7" key="1">
    <citation type="journal article" date="2013" name="ISME J.">
        <title>Comparative genomics of pathogenic lineages of Vibrio nigripulchritudo identifies virulence-associated traits.</title>
        <authorList>
            <person name="Goudenege D."/>
            <person name="Labreuche Y."/>
            <person name="Krin E."/>
            <person name="Ansquer D."/>
            <person name="Mangenot S."/>
            <person name="Calteau A."/>
            <person name="Medigue C."/>
            <person name="Mazel D."/>
            <person name="Polz M.F."/>
            <person name="Le Roux F."/>
        </authorList>
    </citation>
    <scope>NUCLEOTIDE SEQUENCE [LARGE SCALE GENOMIC DNA]</scope>
    <source>
        <strain evidence="6 7">SOn1</strain>
    </source>
</reference>
<dbReference type="AlphaFoldDB" id="A0AAV2VQN7"/>
<dbReference type="InterPro" id="IPR012902">
    <property type="entry name" value="N_methyl_site"/>
</dbReference>
<evidence type="ECO:0000256" key="1">
    <source>
        <dbReference type="ARBA" id="ARBA00005233"/>
    </source>
</evidence>
<dbReference type="InterPro" id="IPR001082">
    <property type="entry name" value="Pilin"/>
</dbReference>
<dbReference type="GO" id="GO:0044096">
    <property type="term" value="C:type IV pilus"/>
    <property type="evidence" value="ECO:0007669"/>
    <property type="project" value="TreeGrafter"/>
</dbReference>
<sequence length="141" mass="14910">MKNKKQQGFTLIELMIVVAIIGILSAVSIPAYKSYVTKTELSSGAVTVRNLLTNMDMYQQEEGSFSGMTLAKIGASANMNNLGVLSLSDLSVSGAKANFLYDNSSVNSAKITYTKTNAGWTCSLDHGTTSNITADVTPPGC</sequence>
<evidence type="ECO:0000256" key="2">
    <source>
        <dbReference type="ARBA" id="ARBA00011156"/>
    </source>
</evidence>
<dbReference type="PRINTS" id="PR00813">
    <property type="entry name" value="BCTERIALGSPG"/>
</dbReference>
<comment type="similarity">
    <text evidence="1 4">Belongs to the N-Me-Phe pilin family.</text>
</comment>
<keyword evidence="4" id="KW-0281">Fimbrium</keyword>
<gene>
    <name evidence="6" type="ORF">VIBNISOn1_1940037</name>
</gene>
<evidence type="ECO:0000313" key="7">
    <source>
        <dbReference type="Proteomes" id="UP000018211"/>
    </source>
</evidence>
<comment type="subunit">
    <text evidence="2">The pili are polar flexible filaments of about 5.4 nanometers diameter and 2.5 micrometers average length; they consist of only a single polypeptide chain arranged in a helical configuration of five subunits per turn in the assembled pilus.</text>
</comment>
<evidence type="ECO:0000256" key="3">
    <source>
        <dbReference type="ARBA" id="ARBA00022481"/>
    </source>
</evidence>
<dbReference type="GO" id="GO:0007155">
    <property type="term" value="P:cell adhesion"/>
    <property type="evidence" value="ECO:0007669"/>
    <property type="project" value="InterPro"/>
</dbReference>
<keyword evidence="3" id="KW-0488">Methylation</keyword>
<dbReference type="Pfam" id="PF00114">
    <property type="entry name" value="Pilin"/>
    <property type="match status" value="1"/>
</dbReference>
<dbReference type="Proteomes" id="UP000018211">
    <property type="component" value="Unassembled WGS sequence"/>
</dbReference>
<dbReference type="InterPro" id="IPR000983">
    <property type="entry name" value="Bac_GSPG_pilin"/>
</dbReference>
<dbReference type="GO" id="GO:0015627">
    <property type="term" value="C:type II protein secretion system complex"/>
    <property type="evidence" value="ECO:0007669"/>
    <property type="project" value="InterPro"/>
</dbReference>
<proteinExistence type="inferred from homology"/>
<dbReference type="GO" id="GO:0043107">
    <property type="term" value="P:type IV pilus-dependent motility"/>
    <property type="evidence" value="ECO:0007669"/>
    <property type="project" value="TreeGrafter"/>
</dbReference>
<dbReference type="Gene3D" id="3.30.700.10">
    <property type="entry name" value="Glycoprotein, Type 4 Pilin"/>
    <property type="match status" value="1"/>
</dbReference>
<dbReference type="GO" id="GO:0015628">
    <property type="term" value="P:protein secretion by the type II secretion system"/>
    <property type="evidence" value="ECO:0007669"/>
    <property type="project" value="InterPro"/>
</dbReference>
<dbReference type="PANTHER" id="PTHR30093:SF34">
    <property type="entry name" value="PREPILIN PEPTIDASE-DEPENDENT PROTEIN D"/>
    <property type="match status" value="1"/>
</dbReference>
<organism evidence="6 7">
    <name type="scientific">Vibrio nigripulchritudo SOn1</name>
    <dbReference type="NCBI Taxonomy" id="1238450"/>
    <lineage>
        <taxon>Bacteria</taxon>
        <taxon>Pseudomonadati</taxon>
        <taxon>Pseudomonadota</taxon>
        <taxon>Gammaproteobacteria</taxon>
        <taxon>Vibrionales</taxon>
        <taxon>Vibrionaceae</taxon>
        <taxon>Vibrio</taxon>
    </lineage>
</organism>
<dbReference type="SUPFAM" id="SSF54523">
    <property type="entry name" value="Pili subunits"/>
    <property type="match status" value="1"/>
</dbReference>
<evidence type="ECO:0000256" key="5">
    <source>
        <dbReference type="SAM" id="Phobius"/>
    </source>
</evidence>
<dbReference type="RefSeq" id="WP_022611950.1">
    <property type="nucleotide sequence ID" value="NZ_LK391965.1"/>
</dbReference>